<dbReference type="RefSeq" id="WP_119638435.1">
    <property type="nucleotide sequence ID" value="NZ_QXFJ01000008.1"/>
</dbReference>
<dbReference type="Proteomes" id="UP000321528">
    <property type="component" value="Unassembled WGS sequence"/>
</dbReference>
<evidence type="ECO:0000313" key="1">
    <source>
        <dbReference type="EMBL" id="RIV73645.1"/>
    </source>
</evidence>
<evidence type="ECO:0000313" key="3">
    <source>
        <dbReference type="Proteomes" id="UP000284189"/>
    </source>
</evidence>
<gene>
    <name evidence="1" type="ORF">D2U88_00990</name>
    <name evidence="2" type="ORF">FQ019_00975</name>
</gene>
<organism evidence="1 3">
    <name type="scientific">Flagellimonas aequoris</name>
    <dbReference type="NCBI Taxonomy" id="2306997"/>
    <lineage>
        <taxon>Bacteria</taxon>
        <taxon>Pseudomonadati</taxon>
        <taxon>Bacteroidota</taxon>
        <taxon>Flavobacteriia</taxon>
        <taxon>Flavobacteriales</taxon>
        <taxon>Flavobacteriaceae</taxon>
        <taxon>Flagellimonas</taxon>
    </lineage>
</organism>
<dbReference type="OrthoDB" id="9763310at2"/>
<reference evidence="1 3" key="1">
    <citation type="submission" date="2018-08" db="EMBL/GenBank/DDBJ databases">
        <title>Proposal of Muricauda 72 sp.nov. and Muricauda NH166 sp.nov., isolated from seawater.</title>
        <authorList>
            <person name="Cheng H."/>
            <person name="Wu Y.-H."/>
            <person name="Guo L.-L."/>
            <person name="Xu X.-W."/>
        </authorList>
    </citation>
    <scope>NUCLEOTIDE SEQUENCE [LARGE SCALE GENOMIC DNA]</scope>
    <source>
        <strain evidence="1 3">NH166</strain>
    </source>
</reference>
<sequence>MEQFQAGYILEGVKSDLTKFSKDKVDGLLQSLSVFDIETNLSLQHEESIQYPYCSVLNNIFTRGIPTKPSTFIEDFFTEKYDAQSIDKSLNSKQLGNINYKSNLSKIEINNLYEALHLIDPRIKFTLNNYNTQLLGSGFEKEFLFDYISQEKMVFLPHLLLPQRNVDSIVPKHLASKFPKQQVDFAVEVPYLNSFIYSKYGNEKIGYRKNIGSVIEIDGQKFHTSLSQKLLDDSRDESVNLSNWETLRIRELEENQLIKWFTKDNAELSDYIQTIGKNYNKTLHDTKWLEYLEVTLAPFAIARLQKIIVELLLSGKLSLENEEWNLTVLERDIPCANLAFKDFQNWLSKLFSLSSDENIRHLKMPNINLSVISTTEFRNSKLHQQFDNVTFNNFSFKNNTDLVIDISVLMETPDIVYHPRRVKVTIAGRTKVTHPRRAKVTHL</sequence>
<name>A0A418NAS4_9FLAO</name>
<evidence type="ECO:0000313" key="4">
    <source>
        <dbReference type="Proteomes" id="UP000321528"/>
    </source>
</evidence>
<dbReference type="EMBL" id="QXFJ01000008">
    <property type="protein sequence ID" value="RIV73645.1"/>
    <property type="molecule type" value="Genomic_DNA"/>
</dbReference>
<dbReference type="Proteomes" id="UP000284189">
    <property type="component" value="Unassembled WGS sequence"/>
</dbReference>
<accession>A0A418NAS4</accession>
<evidence type="ECO:0000313" key="2">
    <source>
        <dbReference type="EMBL" id="TXK07328.1"/>
    </source>
</evidence>
<dbReference type="AlphaFoldDB" id="A0A418NAS4"/>
<reference evidence="2 4" key="2">
    <citation type="submission" date="2019-07" db="EMBL/GenBank/DDBJ databases">
        <title>Draft genome of two Muricauda strains isolated from deep sea.</title>
        <authorList>
            <person name="Sun C."/>
        </authorList>
    </citation>
    <scope>NUCLEOTIDE SEQUENCE [LARGE SCALE GENOMIC DNA]</scope>
    <source>
        <strain evidence="2 4">NH166</strain>
    </source>
</reference>
<keyword evidence="4" id="KW-1185">Reference proteome</keyword>
<dbReference type="EMBL" id="VNWL01000007">
    <property type="protein sequence ID" value="TXK07328.1"/>
    <property type="molecule type" value="Genomic_DNA"/>
</dbReference>
<proteinExistence type="predicted"/>
<comment type="caution">
    <text evidence="1">The sequence shown here is derived from an EMBL/GenBank/DDBJ whole genome shotgun (WGS) entry which is preliminary data.</text>
</comment>
<protein>
    <submittedName>
        <fullName evidence="1">Uncharacterized protein</fullName>
    </submittedName>
</protein>